<dbReference type="AlphaFoldDB" id="A0A2S6N617"/>
<dbReference type="PRINTS" id="PR00455">
    <property type="entry name" value="HTHTETR"/>
</dbReference>
<comment type="caution">
    <text evidence="4">The sequence shown here is derived from an EMBL/GenBank/DDBJ whole genome shotgun (WGS) entry which is preliminary data.</text>
</comment>
<dbReference type="Gene3D" id="1.10.10.60">
    <property type="entry name" value="Homeodomain-like"/>
    <property type="match status" value="1"/>
</dbReference>
<name>A0A2S6N617_9HYPH</name>
<organism evidence="4 5">
    <name type="scientific">Rhodoblastus sphagnicola</name>
    <dbReference type="NCBI Taxonomy" id="333368"/>
    <lineage>
        <taxon>Bacteria</taxon>
        <taxon>Pseudomonadati</taxon>
        <taxon>Pseudomonadota</taxon>
        <taxon>Alphaproteobacteria</taxon>
        <taxon>Hyphomicrobiales</taxon>
        <taxon>Rhodoblastaceae</taxon>
        <taxon>Rhodoblastus</taxon>
    </lineage>
</organism>
<evidence type="ECO:0000256" key="3">
    <source>
        <dbReference type="ARBA" id="ARBA00023163"/>
    </source>
</evidence>
<dbReference type="PROSITE" id="PS50977">
    <property type="entry name" value="HTH_TETR_2"/>
    <property type="match status" value="1"/>
</dbReference>
<keyword evidence="5" id="KW-1185">Reference proteome</keyword>
<dbReference type="PROSITE" id="PS01081">
    <property type="entry name" value="HTH_TETR_1"/>
    <property type="match status" value="1"/>
</dbReference>
<evidence type="ECO:0000256" key="2">
    <source>
        <dbReference type="ARBA" id="ARBA00023125"/>
    </source>
</evidence>
<dbReference type="InterPro" id="IPR023772">
    <property type="entry name" value="DNA-bd_HTH_TetR-type_CS"/>
</dbReference>
<keyword evidence="3" id="KW-0804">Transcription</keyword>
<reference evidence="4 5" key="1">
    <citation type="journal article" date="2018" name="Arch. Microbiol.">
        <title>New insights into the metabolic potential of the phototrophic purple bacterium Rhodopila globiformis DSM 161(T) from its draft genome sequence and evidence for a vanadium-dependent nitrogenase.</title>
        <authorList>
            <person name="Imhoff J.F."/>
            <person name="Rahn T."/>
            <person name="Kunzel S."/>
            <person name="Neulinger S.C."/>
        </authorList>
    </citation>
    <scope>NUCLEOTIDE SEQUENCE [LARGE SCALE GENOMIC DNA]</scope>
    <source>
        <strain evidence="4 5">DSM 16996</strain>
    </source>
</reference>
<accession>A0A2S6N617</accession>
<evidence type="ECO:0000313" key="5">
    <source>
        <dbReference type="Proteomes" id="UP000239089"/>
    </source>
</evidence>
<keyword evidence="1" id="KW-0805">Transcription regulation</keyword>
<gene>
    <name evidence="4" type="ORF">CCR94_13610</name>
</gene>
<dbReference type="FunFam" id="1.10.10.60:FF:000141">
    <property type="entry name" value="TetR family transcriptional regulator"/>
    <property type="match status" value="1"/>
</dbReference>
<evidence type="ECO:0000256" key="1">
    <source>
        <dbReference type="ARBA" id="ARBA00023015"/>
    </source>
</evidence>
<dbReference type="SUPFAM" id="SSF46689">
    <property type="entry name" value="Homeodomain-like"/>
    <property type="match status" value="1"/>
</dbReference>
<dbReference type="EMBL" id="NHSJ01000084">
    <property type="protein sequence ID" value="PPQ30049.1"/>
    <property type="molecule type" value="Genomic_DNA"/>
</dbReference>
<dbReference type="InterPro" id="IPR036271">
    <property type="entry name" value="Tet_transcr_reg_TetR-rel_C_sf"/>
</dbReference>
<dbReference type="PANTHER" id="PTHR30055">
    <property type="entry name" value="HTH-TYPE TRANSCRIPTIONAL REGULATOR RUTR"/>
    <property type="match status" value="1"/>
</dbReference>
<dbReference type="Pfam" id="PF00440">
    <property type="entry name" value="TetR_N"/>
    <property type="match status" value="1"/>
</dbReference>
<dbReference type="OrthoDB" id="9816431at2"/>
<evidence type="ECO:0000313" key="4">
    <source>
        <dbReference type="EMBL" id="PPQ30049.1"/>
    </source>
</evidence>
<dbReference type="Gene3D" id="1.10.357.10">
    <property type="entry name" value="Tetracycline Repressor, domain 2"/>
    <property type="match status" value="1"/>
</dbReference>
<dbReference type="SUPFAM" id="SSF48498">
    <property type="entry name" value="Tetracyclin repressor-like, C-terminal domain"/>
    <property type="match status" value="1"/>
</dbReference>
<sequence>MPRPRKREATDEAGENCKYRLILETARELFLQRGFDAASMDTIAREAGVSKATLYVHFASKDDLLIKMVDDACGKLGPQALWRPHDGPIDLEPALRQIARSYTAFFLDNRGLGLHRLIMMNGGRFPRIAETFMRAGPGRCEDEMAVFLETAVARGLLRIPDIRLAAVQFLSLVQGRLQLRWELSLGPPAAAEYEALIEGGVRVFLAAYR</sequence>
<protein>
    <submittedName>
        <fullName evidence="4">TetR family transcriptional regulator</fullName>
    </submittedName>
</protein>
<dbReference type="InterPro" id="IPR050109">
    <property type="entry name" value="HTH-type_TetR-like_transc_reg"/>
</dbReference>
<dbReference type="PANTHER" id="PTHR30055:SF146">
    <property type="entry name" value="HTH-TYPE TRANSCRIPTIONAL DUAL REGULATOR CECR"/>
    <property type="match status" value="1"/>
</dbReference>
<dbReference type="InterPro" id="IPR009057">
    <property type="entry name" value="Homeodomain-like_sf"/>
</dbReference>
<keyword evidence="2" id="KW-0238">DNA-binding</keyword>
<dbReference type="GO" id="GO:0000976">
    <property type="term" value="F:transcription cis-regulatory region binding"/>
    <property type="evidence" value="ECO:0007669"/>
    <property type="project" value="TreeGrafter"/>
</dbReference>
<dbReference type="RefSeq" id="WP_104508405.1">
    <property type="nucleotide sequence ID" value="NZ_JACIGC010000001.1"/>
</dbReference>
<dbReference type="GO" id="GO:0003700">
    <property type="term" value="F:DNA-binding transcription factor activity"/>
    <property type="evidence" value="ECO:0007669"/>
    <property type="project" value="TreeGrafter"/>
</dbReference>
<dbReference type="Proteomes" id="UP000239089">
    <property type="component" value="Unassembled WGS sequence"/>
</dbReference>
<dbReference type="InterPro" id="IPR001647">
    <property type="entry name" value="HTH_TetR"/>
</dbReference>
<dbReference type="InterPro" id="IPR039536">
    <property type="entry name" value="TetR_C_Proteobacteria"/>
</dbReference>
<proteinExistence type="predicted"/>
<dbReference type="Pfam" id="PF14246">
    <property type="entry name" value="TetR_C_7"/>
    <property type="match status" value="1"/>
</dbReference>